<sequence>RSVIVKHKSIMTSPVIVRSANFHGGLFLLLTLNSQLLPTAGQQAKSNFGWEDSLFINSFKDASWPDGLIWYDIDPHLSPRVISAINYAVNYVNKYPNLCVMWLQRYPYKFDSSITSFVSFVRYKDNPSKHLCATHLNRIKGRQQPLFLGDYCVKDLIDEVKYPLFLETAILHEMSHKMGLRHEHQRPDRDCFIYIDRYRVAEFVKVQGNQYPSGFPYDYNSIVHYESDDDKTFHAHDNVRRILGRNNGTFSALDAHKIGHLYCGRKSYCAEQNNCASFYDFAKTNQRCWRKGPDYPTSFP</sequence>
<feature type="non-terminal residue" evidence="4">
    <location>
        <position position="1"/>
    </location>
</feature>
<feature type="binding site" evidence="1">
    <location>
        <position position="172"/>
    </location>
    <ligand>
        <name>Zn(2+)</name>
        <dbReference type="ChEBI" id="CHEBI:29105"/>
        <note>catalytic</note>
    </ligand>
</feature>
<protein>
    <recommendedName>
        <fullName evidence="2">Metalloendopeptidase</fullName>
        <ecNumber evidence="2">3.4.24.-</ecNumber>
    </recommendedName>
</protein>
<organism evidence="4">
    <name type="scientific">Graphocephala atropunctata</name>
    <dbReference type="NCBI Taxonomy" id="36148"/>
    <lineage>
        <taxon>Eukaryota</taxon>
        <taxon>Metazoa</taxon>
        <taxon>Ecdysozoa</taxon>
        <taxon>Arthropoda</taxon>
        <taxon>Hexapoda</taxon>
        <taxon>Insecta</taxon>
        <taxon>Pterygota</taxon>
        <taxon>Neoptera</taxon>
        <taxon>Paraneoptera</taxon>
        <taxon>Hemiptera</taxon>
        <taxon>Auchenorrhyncha</taxon>
        <taxon>Membracoidea</taxon>
        <taxon>Cicadellidae</taxon>
        <taxon>Cicadellinae</taxon>
        <taxon>Cicadellini</taxon>
        <taxon>Graphocephala</taxon>
    </lineage>
</organism>
<keyword evidence="1 2" id="KW-0482">Metalloprotease</keyword>
<feature type="binding site" evidence="1">
    <location>
        <position position="182"/>
    </location>
    <ligand>
        <name>Zn(2+)</name>
        <dbReference type="ChEBI" id="CHEBI:29105"/>
        <note>catalytic</note>
    </ligand>
</feature>
<feature type="domain" description="Peptidase M12A" evidence="3">
    <location>
        <begin position="54"/>
        <end position="264"/>
    </location>
</feature>
<feature type="active site" evidence="1">
    <location>
        <position position="173"/>
    </location>
</feature>
<comment type="caution">
    <text evidence="1">Lacks conserved residue(s) required for the propagation of feature annotation.</text>
</comment>
<gene>
    <name evidence="4" type="ORF">g.12528</name>
</gene>
<dbReference type="PROSITE" id="PS51864">
    <property type="entry name" value="ASTACIN"/>
    <property type="match status" value="1"/>
</dbReference>
<keyword evidence="1 2" id="KW-0378">Hydrolase</keyword>
<dbReference type="InterPro" id="IPR001506">
    <property type="entry name" value="Peptidase_M12A"/>
</dbReference>
<accession>A0A1B6KKV4</accession>
<evidence type="ECO:0000256" key="2">
    <source>
        <dbReference type="RuleBase" id="RU361183"/>
    </source>
</evidence>
<dbReference type="PRINTS" id="PR00480">
    <property type="entry name" value="ASTACIN"/>
</dbReference>
<dbReference type="AlphaFoldDB" id="A0A1B6KKV4"/>
<dbReference type="GO" id="GO:0004222">
    <property type="term" value="F:metalloendopeptidase activity"/>
    <property type="evidence" value="ECO:0007669"/>
    <property type="project" value="UniProtKB-UniRule"/>
</dbReference>
<proteinExistence type="predicted"/>
<dbReference type="GO" id="GO:0006508">
    <property type="term" value="P:proteolysis"/>
    <property type="evidence" value="ECO:0007669"/>
    <property type="project" value="UniProtKB-KW"/>
</dbReference>
<comment type="cofactor">
    <cofactor evidence="1 2">
        <name>Zn(2+)</name>
        <dbReference type="ChEBI" id="CHEBI:29105"/>
    </cofactor>
    <text evidence="1 2">Binds 1 zinc ion per subunit.</text>
</comment>
<dbReference type="SUPFAM" id="SSF55486">
    <property type="entry name" value="Metalloproteases ('zincins'), catalytic domain"/>
    <property type="match status" value="1"/>
</dbReference>
<dbReference type="PANTHER" id="PTHR10127">
    <property type="entry name" value="DISCOIDIN, CUB, EGF, LAMININ , AND ZINC METALLOPROTEASE DOMAIN CONTAINING"/>
    <property type="match status" value="1"/>
</dbReference>
<reference evidence="4" key="1">
    <citation type="submission" date="2015-11" db="EMBL/GenBank/DDBJ databases">
        <title>De novo transcriptome assembly of four potential Pierce s Disease insect vectors from Arizona vineyards.</title>
        <authorList>
            <person name="Tassone E.E."/>
        </authorList>
    </citation>
    <scope>NUCLEOTIDE SEQUENCE</scope>
</reference>
<dbReference type="Pfam" id="PF01400">
    <property type="entry name" value="Astacin"/>
    <property type="match status" value="1"/>
</dbReference>
<dbReference type="EMBL" id="GEBQ01027907">
    <property type="protein sequence ID" value="JAT12070.1"/>
    <property type="molecule type" value="Transcribed_RNA"/>
</dbReference>
<dbReference type="InterPro" id="IPR006026">
    <property type="entry name" value="Peptidase_Metallo"/>
</dbReference>
<keyword evidence="1 2" id="KW-0645">Protease</keyword>
<keyword evidence="1 2" id="KW-0862">Zinc</keyword>
<evidence type="ECO:0000256" key="1">
    <source>
        <dbReference type="PROSITE-ProRule" id="PRU01211"/>
    </source>
</evidence>
<dbReference type="GO" id="GO:0008270">
    <property type="term" value="F:zinc ion binding"/>
    <property type="evidence" value="ECO:0007669"/>
    <property type="project" value="UniProtKB-UniRule"/>
</dbReference>
<feature type="binding site" evidence="1">
    <location>
        <position position="176"/>
    </location>
    <ligand>
        <name>Zn(2+)</name>
        <dbReference type="ChEBI" id="CHEBI:29105"/>
        <note>catalytic</note>
    </ligand>
</feature>
<keyword evidence="1 2" id="KW-0479">Metal-binding</keyword>
<evidence type="ECO:0000259" key="3">
    <source>
        <dbReference type="PROSITE" id="PS51864"/>
    </source>
</evidence>
<dbReference type="Gene3D" id="3.40.390.10">
    <property type="entry name" value="Collagenase (Catalytic Domain)"/>
    <property type="match status" value="1"/>
</dbReference>
<dbReference type="EC" id="3.4.24.-" evidence="2"/>
<dbReference type="SMART" id="SM00235">
    <property type="entry name" value="ZnMc"/>
    <property type="match status" value="1"/>
</dbReference>
<dbReference type="PANTHER" id="PTHR10127:SF850">
    <property type="entry name" value="METALLOENDOPEPTIDASE"/>
    <property type="match status" value="1"/>
</dbReference>
<dbReference type="InterPro" id="IPR024079">
    <property type="entry name" value="MetalloPept_cat_dom_sf"/>
</dbReference>
<evidence type="ECO:0000313" key="4">
    <source>
        <dbReference type="EMBL" id="JAT12070.1"/>
    </source>
</evidence>
<name>A0A1B6KKV4_9HEMI</name>